<dbReference type="AlphaFoldDB" id="A0A132MI49"/>
<dbReference type="PATRIC" id="fig|1469144.8.peg.186"/>
<evidence type="ECO:0000313" key="6">
    <source>
        <dbReference type="EMBL" id="KWW97530.1"/>
    </source>
</evidence>
<dbReference type="EMBL" id="JYIJ01000019">
    <property type="protein sequence ID" value="KWW97530.1"/>
    <property type="molecule type" value="Genomic_DNA"/>
</dbReference>
<comment type="similarity">
    <text evidence="1">Belongs to the iron-containing alcohol dehydrogenase family.</text>
</comment>
<protein>
    <submittedName>
        <fullName evidence="6">Maleylacetate reductase</fullName>
    </submittedName>
</protein>
<dbReference type="InterPro" id="IPR001670">
    <property type="entry name" value="ADH_Fe/GldA"/>
</dbReference>
<evidence type="ECO:0000259" key="5">
    <source>
        <dbReference type="Pfam" id="PF25137"/>
    </source>
</evidence>
<reference evidence="6 7" key="1">
    <citation type="submission" date="2015-02" db="EMBL/GenBank/DDBJ databases">
        <title>Physiological reanalysis, assessment of diazotrophy, and genome sequences of multiple isolates of Streptomyces thermoautotrophicus.</title>
        <authorList>
            <person name="MacKellar D.C."/>
            <person name="Lieber L."/>
            <person name="Norman J."/>
            <person name="Bolger A."/>
            <person name="Tobin C."/>
            <person name="Murray J.W."/>
            <person name="Prell J."/>
        </authorList>
    </citation>
    <scope>NUCLEOTIDE SEQUENCE [LARGE SCALE GENOMIC DNA]</scope>
    <source>
        <strain evidence="6 7">UBT1</strain>
    </source>
</reference>
<dbReference type="GO" id="GO:0004022">
    <property type="term" value="F:alcohol dehydrogenase (NAD+) activity"/>
    <property type="evidence" value="ECO:0007669"/>
    <property type="project" value="TreeGrafter"/>
</dbReference>
<evidence type="ECO:0000256" key="1">
    <source>
        <dbReference type="ARBA" id="ARBA00007358"/>
    </source>
</evidence>
<dbReference type="RefSeq" id="WP_067071211.1">
    <property type="nucleotide sequence ID" value="NZ_JYIJ01000019.1"/>
</dbReference>
<feature type="domain" description="Fe-containing alcohol dehydrogenase-like C-terminal" evidence="5">
    <location>
        <begin position="164"/>
        <end position="346"/>
    </location>
</feature>
<evidence type="ECO:0000256" key="2">
    <source>
        <dbReference type="ARBA" id="ARBA00023002"/>
    </source>
</evidence>
<dbReference type="GO" id="GO:0046872">
    <property type="term" value="F:metal ion binding"/>
    <property type="evidence" value="ECO:0007669"/>
    <property type="project" value="InterPro"/>
</dbReference>
<keyword evidence="3" id="KW-0520">NAD</keyword>
<proteinExistence type="inferred from homology"/>
<evidence type="ECO:0000313" key="7">
    <source>
        <dbReference type="Proteomes" id="UP000070659"/>
    </source>
</evidence>
<dbReference type="InterPro" id="IPR039697">
    <property type="entry name" value="Alcohol_dehydrogenase_Fe"/>
</dbReference>
<dbReference type="Pfam" id="PF00465">
    <property type="entry name" value="Fe-ADH"/>
    <property type="match status" value="1"/>
</dbReference>
<dbReference type="SUPFAM" id="SSF56796">
    <property type="entry name" value="Dehydroquinate synthase-like"/>
    <property type="match status" value="1"/>
</dbReference>
<dbReference type="Pfam" id="PF25137">
    <property type="entry name" value="ADH_Fe_C"/>
    <property type="match status" value="1"/>
</dbReference>
<sequence>MRAFVHELVSGRVVFGAGALTEVPDEVARLGGRRVLVIHGEHEKRLVDRLTEELGDRVAARIGEVTQHVPVEQARAAVARADEAEADLLLTIGGGSAVGLAKAVARERGLPILAVPTTYAGSEMTPVWGLTEAGRKTTGRDPRVLPRTVVYDPELTVSLPPDLTAASGMNALAHCVEALYAPDLSPVLALVAVEAMLALADALPRCVAEPADLTARGEALYGAWLAGMCAGNATMGLHHKLAHVLGGTYGLPHAPTHAVLLPYTMAYNRVAVPEVIQRIGDMLGADDAVGAVWQLARSIGAPASLRAVGLRESAIDEVASTVARTDVVNPRPVTYEGVRELLAAAYAGQPPA</sequence>
<dbReference type="Gene3D" id="1.20.1090.10">
    <property type="entry name" value="Dehydroquinate synthase-like - alpha domain"/>
    <property type="match status" value="1"/>
</dbReference>
<dbReference type="PANTHER" id="PTHR11496:SF102">
    <property type="entry name" value="ALCOHOL DEHYDROGENASE 4"/>
    <property type="match status" value="1"/>
</dbReference>
<dbReference type="Gene3D" id="3.40.50.1970">
    <property type="match status" value="1"/>
</dbReference>
<feature type="domain" description="Alcohol dehydrogenase iron-type/glycerol dehydrogenase GldA" evidence="4">
    <location>
        <begin position="12"/>
        <end position="153"/>
    </location>
</feature>
<dbReference type="CDD" id="cd08177">
    <property type="entry name" value="MAR"/>
    <property type="match status" value="1"/>
</dbReference>
<keyword evidence="2" id="KW-0560">Oxidoreductase</keyword>
<dbReference type="InterPro" id="IPR056798">
    <property type="entry name" value="ADH_Fe_C"/>
</dbReference>
<evidence type="ECO:0000256" key="3">
    <source>
        <dbReference type="ARBA" id="ARBA00023027"/>
    </source>
</evidence>
<dbReference type="Proteomes" id="UP000070659">
    <property type="component" value="Unassembled WGS sequence"/>
</dbReference>
<organism evidence="6 7">
    <name type="scientific">Carbonactinospora thermoautotrophica</name>
    <dbReference type="NCBI Taxonomy" id="1469144"/>
    <lineage>
        <taxon>Bacteria</taxon>
        <taxon>Bacillati</taxon>
        <taxon>Actinomycetota</taxon>
        <taxon>Actinomycetes</taxon>
        <taxon>Kitasatosporales</taxon>
        <taxon>Carbonactinosporaceae</taxon>
        <taxon>Carbonactinospora</taxon>
    </lineage>
</organism>
<accession>A0A132MI49</accession>
<evidence type="ECO:0000259" key="4">
    <source>
        <dbReference type="Pfam" id="PF00465"/>
    </source>
</evidence>
<dbReference type="InterPro" id="IPR034786">
    <property type="entry name" value="MAR"/>
</dbReference>
<gene>
    <name evidence="6" type="ORF">TH66_18135</name>
</gene>
<name>A0A132MI49_9ACTN</name>
<dbReference type="GO" id="GO:0018506">
    <property type="term" value="F:maleylacetate reductase activity"/>
    <property type="evidence" value="ECO:0007669"/>
    <property type="project" value="InterPro"/>
</dbReference>
<comment type="caution">
    <text evidence="6">The sequence shown here is derived from an EMBL/GenBank/DDBJ whole genome shotgun (WGS) entry which is preliminary data.</text>
</comment>
<dbReference type="PANTHER" id="PTHR11496">
    <property type="entry name" value="ALCOHOL DEHYDROGENASE"/>
    <property type="match status" value="1"/>
</dbReference>